<dbReference type="Pfam" id="PF17034">
    <property type="entry name" value="zinc_ribbon_16"/>
    <property type="match status" value="1"/>
</dbReference>
<organism evidence="5 6">
    <name type="scientific">Pinctada imbricata</name>
    <name type="common">Atlantic pearl-oyster</name>
    <name type="synonym">Pinctada martensii</name>
    <dbReference type="NCBI Taxonomy" id="66713"/>
    <lineage>
        <taxon>Eukaryota</taxon>
        <taxon>Metazoa</taxon>
        <taxon>Spiralia</taxon>
        <taxon>Lophotrochozoa</taxon>
        <taxon>Mollusca</taxon>
        <taxon>Bivalvia</taxon>
        <taxon>Autobranchia</taxon>
        <taxon>Pteriomorphia</taxon>
        <taxon>Pterioida</taxon>
        <taxon>Pterioidea</taxon>
        <taxon>Pteriidae</taxon>
        <taxon>Pinctada</taxon>
    </lineage>
</organism>
<keyword evidence="1" id="KW-0853">WD repeat</keyword>
<comment type="caution">
    <text evidence="5">The sequence shown here is derived from an EMBL/GenBank/DDBJ whole genome shotgun (WGS) entry which is preliminary data.</text>
</comment>
<dbReference type="GO" id="GO:1904263">
    <property type="term" value="P:positive regulation of TORC1 signaling"/>
    <property type="evidence" value="ECO:0007669"/>
    <property type="project" value="TreeGrafter"/>
</dbReference>
<accession>A0AA88YX18</accession>
<dbReference type="GO" id="GO:0005737">
    <property type="term" value="C:cytoplasm"/>
    <property type="evidence" value="ECO:0007669"/>
    <property type="project" value="TreeGrafter"/>
</dbReference>
<dbReference type="Proteomes" id="UP001186944">
    <property type="component" value="Unassembled WGS sequence"/>
</dbReference>
<evidence type="ECO:0000313" key="5">
    <source>
        <dbReference type="EMBL" id="KAK3108438.1"/>
    </source>
</evidence>
<evidence type="ECO:0000256" key="2">
    <source>
        <dbReference type="ARBA" id="ARBA00022737"/>
    </source>
</evidence>
<dbReference type="AlphaFoldDB" id="A0AA88YX18"/>
<evidence type="ECO:0000259" key="4">
    <source>
        <dbReference type="Pfam" id="PF21719"/>
    </source>
</evidence>
<dbReference type="EMBL" id="VSWD01000001">
    <property type="protein sequence ID" value="KAK3108438.1"/>
    <property type="molecule type" value="Genomic_DNA"/>
</dbReference>
<dbReference type="CDD" id="cd16691">
    <property type="entry name" value="mRING-H2-C3H3C2_Mio"/>
    <property type="match status" value="1"/>
</dbReference>
<feature type="domain" description="MIOS-like alpha-solenoid" evidence="4">
    <location>
        <begin position="9"/>
        <end position="200"/>
    </location>
</feature>
<keyword evidence="6" id="KW-1185">Reference proteome</keyword>
<protein>
    <recommendedName>
        <fullName evidence="7">WD repeat protein mio zinc-ribbon like domain-containing protein</fullName>
    </recommendedName>
</protein>
<dbReference type="PANTHER" id="PTHR16453:SF9">
    <property type="entry name" value="GATOR COMPLEX PROTEIN MIOS"/>
    <property type="match status" value="1"/>
</dbReference>
<proteinExistence type="predicted"/>
<keyword evidence="2" id="KW-0677">Repeat</keyword>
<dbReference type="InterPro" id="IPR037593">
    <property type="entry name" value="MIOS/Sea4"/>
</dbReference>
<dbReference type="GO" id="GO:0034198">
    <property type="term" value="P:cellular response to amino acid starvation"/>
    <property type="evidence" value="ECO:0007669"/>
    <property type="project" value="TreeGrafter"/>
</dbReference>
<reference evidence="5" key="1">
    <citation type="submission" date="2019-08" db="EMBL/GenBank/DDBJ databases">
        <title>The improved chromosome-level genome for the pearl oyster Pinctada fucata martensii using PacBio sequencing and Hi-C.</title>
        <authorList>
            <person name="Zheng Z."/>
        </authorList>
    </citation>
    <scope>NUCLEOTIDE SEQUENCE</scope>
    <source>
        <strain evidence="5">ZZ-2019</strain>
        <tissue evidence="5">Adductor muscle</tissue>
    </source>
</reference>
<evidence type="ECO:0000313" key="6">
    <source>
        <dbReference type="Proteomes" id="UP001186944"/>
    </source>
</evidence>
<evidence type="ECO:0008006" key="7">
    <source>
        <dbReference type="Google" id="ProtNLM"/>
    </source>
</evidence>
<name>A0AA88YX18_PINIB</name>
<dbReference type="PANTHER" id="PTHR16453">
    <property type="entry name" value="WD40 DOMAIN-CONTAINING PROTEIN MIO FAMILY MEMBER"/>
    <property type="match status" value="1"/>
</dbReference>
<dbReference type="InterPro" id="IPR031488">
    <property type="entry name" value="Zn_ribbon_mio"/>
</dbReference>
<evidence type="ECO:0000256" key="1">
    <source>
        <dbReference type="ARBA" id="ARBA00022574"/>
    </source>
</evidence>
<dbReference type="Pfam" id="PF21719">
    <property type="entry name" value="MIOS_a-sol"/>
    <property type="match status" value="1"/>
</dbReference>
<feature type="domain" description="GATOR2 complex protein MIO zinc-ribbon like" evidence="3">
    <location>
        <begin position="313"/>
        <end position="430"/>
    </location>
</feature>
<evidence type="ECO:0000259" key="3">
    <source>
        <dbReference type="Pfam" id="PF17034"/>
    </source>
</evidence>
<sequence>MAEAHRQSKVQTKNNIGRYIGVRVLLGLDSDVRPGSSPEYMAWVTSDGSLRNRLLVRQYTNEERGKALQLCGWGDRMNKDSVDKVIYFLQKNNEFTKAAALALFNLEITRAIDILSNSASYSLDDGDNSNSTVAMALAGYTEERQTLWRKTCTSLLRTLEDPYLRAMFIFLAGDRENFDDILKDPKGMMLADKVAFACIYLNDDKLNEYVDSMSKKLTSEGNLDGMLLTGLTSEGVELLQRYVDITGDIQTASLAAIYSFPCDSSRDERVRNWIELYRELLDRWRLWHHRAKFDIIRHANDTVRVTSQSFVSCNFCGKSIACNMSVASRSRPFMSSSMPLSSMKPKITCCPGCRKPLPRCSLCLTNLGTPSGSALYQQKEKSDFKNVLSPVNDWFAWCQNCRHGGHSMHLTQWFKEHSECPVTGCECKCATLDYTGRLATIQMADRAAV</sequence>
<dbReference type="InterPro" id="IPR049092">
    <property type="entry name" value="MIOS_a-sol"/>
</dbReference>
<gene>
    <name evidence="5" type="ORF">FSP39_007962</name>
</gene>